<dbReference type="PANTHER" id="PTHR37299:SF1">
    <property type="entry name" value="STAGE 0 SPORULATION PROTEIN A HOMOLOG"/>
    <property type="match status" value="1"/>
</dbReference>
<dbReference type="Proteomes" id="UP000435036">
    <property type="component" value="Unassembled WGS sequence"/>
</dbReference>
<dbReference type="PROSITE" id="PS50930">
    <property type="entry name" value="HTH_LYTTR"/>
    <property type="match status" value="1"/>
</dbReference>
<dbReference type="PROSITE" id="PS50110">
    <property type="entry name" value="RESPONSE_REGULATORY"/>
    <property type="match status" value="1"/>
</dbReference>
<evidence type="ECO:0000313" key="4">
    <source>
        <dbReference type="EMBL" id="MVZ62486.1"/>
    </source>
</evidence>
<dbReference type="GO" id="GO:0003677">
    <property type="term" value="F:DNA binding"/>
    <property type="evidence" value="ECO:0007669"/>
    <property type="project" value="InterPro"/>
</dbReference>
<dbReference type="InterPro" id="IPR011006">
    <property type="entry name" value="CheY-like_superfamily"/>
</dbReference>
<keyword evidence="1" id="KW-0597">Phosphoprotein</keyword>
<feature type="domain" description="Response regulatory" evidence="2">
    <location>
        <begin position="2"/>
        <end position="115"/>
    </location>
</feature>
<dbReference type="InterPro" id="IPR046947">
    <property type="entry name" value="LytR-like"/>
</dbReference>
<keyword evidence="5" id="KW-1185">Reference proteome</keyword>
<dbReference type="Gene3D" id="2.40.50.1020">
    <property type="entry name" value="LytTr DNA-binding domain"/>
    <property type="match status" value="1"/>
</dbReference>
<dbReference type="InterPro" id="IPR001789">
    <property type="entry name" value="Sig_transdc_resp-reg_receiver"/>
</dbReference>
<evidence type="ECO:0000313" key="5">
    <source>
        <dbReference type="Proteomes" id="UP000435036"/>
    </source>
</evidence>
<protein>
    <submittedName>
        <fullName evidence="4">Response regulator</fullName>
    </submittedName>
</protein>
<gene>
    <name evidence="4" type="ORF">GQF63_10665</name>
</gene>
<dbReference type="EMBL" id="WSQA01000007">
    <property type="protein sequence ID" value="MVZ62486.1"/>
    <property type="molecule type" value="Genomic_DNA"/>
</dbReference>
<sequence length="250" mass="27898">MKAVLIDDEISNLENLQTLLEKHCPQLRICETTQTVADAVAAIQTHEPEVVFLDIQMGEQTGFDVLKLLPKRNFEVIFVTAYDKYGIQAVKFAALDYLLKPIDIEELVLAVNKAEQKIAAKVQTSQLDFLMQQLSKPVANSSKIALPMQGEIRYVALSEIVRCEADNTYTHFFLSSGENILVSKSLKEYADLLSPNGFLRTHQSHLVNPKYVKSWLKEDGGVLRLVSGEKIPVSKPNKETVKLALQQAGA</sequence>
<dbReference type="AlphaFoldDB" id="A0A6N8KZG8"/>
<feature type="domain" description="HTH LytTR-type" evidence="3">
    <location>
        <begin position="144"/>
        <end position="247"/>
    </location>
</feature>
<feature type="modified residue" description="4-aspartylphosphate" evidence="1">
    <location>
        <position position="54"/>
    </location>
</feature>
<dbReference type="InterPro" id="IPR007492">
    <property type="entry name" value="LytTR_DNA-bd_dom"/>
</dbReference>
<dbReference type="Gene3D" id="3.40.50.2300">
    <property type="match status" value="1"/>
</dbReference>
<dbReference type="Pfam" id="PF00072">
    <property type="entry name" value="Response_reg"/>
    <property type="match status" value="1"/>
</dbReference>
<accession>A0A6N8KZG8</accession>
<name>A0A6N8KZG8_9SPHI</name>
<evidence type="ECO:0000259" key="2">
    <source>
        <dbReference type="PROSITE" id="PS50110"/>
    </source>
</evidence>
<dbReference type="SUPFAM" id="SSF52172">
    <property type="entry name" value="CheY-like"/>
    <property type="match status" value="1"/>
</dbReference>
<reference evidence="4 5" key="1">
    <citation type="submission" date="2019-12" db="EMBL/GenBank/DDBJ databases">
        <authorList>
            <person name="Dong K."/>
        </authorList>
    </citation>
    <scope>NUCLEOTIDE SEQUENCE [LARGE SCALE GENOMIC DNA]</scope>
    <source>
        <strain evidence="4 5">JCM 31225</strain>
    </source>
</reference>
<proteinExistence type="predicted"/>
<evidence type="ECO:0000259" key="3">
    <source>
        <dbReference type="PROSITE" id="PS50930"/>
    </source>
</evidence>
<evidence type="ECO:0000256" key="1">
    <source>
        <dbReference type="PROSITE-ProRule" id="PRU00169"/>
    </source>
</evidence>
<dbReference type="GO" id="GO:0000156">
    <property type="term" value="F:phosphorelay response regulator activity"/>
    <property type="evidence" value="ECO:0007669"/>
    <property type="project" value="InterPro"/>
</dbReference>
<dbReference type="OrthoDB" id="9787344at2"/>
<dbReference type="SMART" id="SM00850">
    <property type="entry name" value="LytTR"/>
    <property type="match status" value="1"/>
</dbReference>
<dbReference type="Pfam" id="PF04397">
    <property type="entry name" value="LytTR"/>
    <property type="match status" value="1"/>
</dbReference>
<comment type="caution">
    <text evidence="4">The sequence shown here is derived from an EMBL/GenBank/DDBJ whole genome shotgun (WGS) entry which is preliminary data.</text>
</comment>
<organism evidence="4 5">
    <name type="scientific">Sphingobacterium humi</name>
    <dbReference type="NCBI Taxonomy" id="1796905"/>
    <lineage>
        <taxon>Bacteria</taxon>
        <taxon>Pseudomonadati</taxon>
        <taxon>Bacteroidota</taxon>
        <taxon>Sphingobacteriia</taxon>
        <taxon>Sphingobacteriales</taxon>
        <taxon>Sphingobacteriaceae</taxon>
        <taxon>Sphingobacterium</taxon>
    </lineage>
</organism>
<dbReference type="SMART" id="SM00448">
    <property type="entry name" value="REC"/>
    <property type="match status" value="1"/>
</dbReference>
<dbReference type="PANTHER" id="PTHR37299">
    <property type="entry name" value="TRANSCRIPTIONAL REGULATOR-RELATED"/>
    <property type="match status" value="1"/>
</dbReference>